<feature type="domain" description="ATPase F1/V1/A1 complex alpha/beta subunit nucleotide-binding" evidence="12">
    <location>
        <begin position="134"/>
        <end position="344"/>
    </location>
</feature>
<dbReference type="SUPFAM" id="SSF52540">
    <property type="entry name" value="P-loop containing nucleoside triphosphate hydrolases"/>
    <property type="match status" value="1"/>
</dbReference>
<dbReference type="GO" id="GO:0046933">
    <property type="term" value="F:proton-transporting ATP synthase activity, rotational mechanism"/>
    <property type="evidence" value="ECO:0007669"/>
    <property type="project" value="InterPro"/>
</dbReference>
<dbReference type="Gene3D" id="3.40.50.12240">
    <property type="match status" value="1"/>
</dbReference>
<dbReference type="SUPFAM" id="SSF50615">
    <property type="entry name" value="N-terminal domain of alpha and beta subunits of F1 ATP synthase"/>
    <property type="match status" value="1"/>
</dbReference>
<evidence type="ECO:0000256" key="8">
    <source>
        <dbReference type="ARBA" id="ARBA00023136"/>
    </source>
</evidence>
<evidence type="ECO:0000256" key="1">
    <source>
        <dbReference type="ARBA" id="ARBA00004370"/>
    </source>
</evidence>
<evidence type="ECO:0000313" key="15">
    <source>
        <dbReference type="Proteomes" id="UP000034591"/>
    </source>
</evidence>
<evidence type="ECO:0000256" key="4">
    <source>
        <dbReference type="ARBA" id="ARBA00022741"/>
    </source>
</evidence>
<keyword evidence="8" id="KW-0472">Membrane</keyword>
<dbReference type="GO" id="GO:0043531">
    <property type="term" value="F:ADP binding"/>
    <property type="evidence" value="ECO:0007669"/>
    <property type="project" value="TreeGrafter"/>
</dbReference>
<dbReference type="Proteomes" id="UP000034591">
    <property type="component" value="Unassembled WGS sequence"/>
</dbReference>
<dbReference type="Pfam" id="PF00006">
    <property type="entry name" value="ATP-synt_ab"/>
    <property type="match status" value="1"/>
</dbReference>
<evidence type="ECO:0000256" key="10">
    <source>
        <dbReference type="ARBA" id="ARBA00023310"/>
    </source>
</evidence>
<comment type="subcellular location">
    <subcellularLocation>
        <location evidence="1">Membrane</location>
    </subcellularLocation>
</comment>
<dbReference type="GO" id="GO:0005524">
    <property type="term" value="F:ATP binding"/>
    <property type="evidence" value="ECO:0007669"/>
    <property type="project" value="UniProtKB-KW"/>
</dbReference>
<evidence type="ECO:0000256" key="3">
    <source>
        <dbReference type="ARBA" id="ARBA00022448"/>
    </source>
</evidence>
<dbReference type="InterPro" id="IPR027417">
    <property type="entry name" value="P-loop_NTPase"/>
</dbReference>
<accession>A0A0G0JJH8</accession>
<dbReference type="AlphaFoldDB" id="A0A0G0JJH8"/>
<dbReference type="SUPFAM" id="SSF47917">
    <property type="entry name" value="C-terminal domain of alpha and beta subunits of F1 ATP synthase"/>
    <property type="match status" value="1"/>
</dbReference>
<evidence type="ECO:0000256" key="11">
    <source>
        <dbReference type="ARBA" id="ARBA00026013"/>
    </source>
</evidence>
<dbReference type="PATRIC" id="fig|1618545.3.peg.510"/>
<dbReference type="InterPro" id="IPR005294">
    <property type="entry name" value="ATP_synth_F1_asu"/>
</dbReference>
<keyword evidence="4" id="KW-0547">Nucleotide-binding</keyword>
<keyword evidence="10" id="KW-0066">ATP synthesis</keyword>
<dbReference type="FunFam" id="3.40.50.300:FF:002432">
    <property type="entry name" value="ATP synthase subunit alpha, mitochondrial"/>
    <property type="match status" value="1"/>
</dbReference>
<dbReference type="InterPro" id="IPR036121">
    <property type="entry name" value="ATPase_F1/V1/A1_a/bsu_N_sf"/>
</dbReference>
<dbReference type="GO" id="GO:0045259">
    <property type="term" value="C:proton-transporting ATP synthase complex"/>
    <property type="evidence" value="ECO:0007669"/>
    <property type="project" value="UniProtKB-KW"/>
</dbReference>
<comment type="subunit">
    <text evidence="11">F-type ATPases have 2 components, CF(1) - the catalytic core - and CF(0) - the membrane proton channel. CF(1) has five subunits: alpha(3), beta(3), gamma(1), delta(1), epsilon(1). CF(0) has four main subunits: a(1), b(1), b'(1) and c(9-12).</text>
</comment>
<evidence type="ECO:0000259" key="13">
    <source>
        <dbReference type="Pfam" id="PF00306"/>
    </source>
</evidence>
<gene>
    <name evidence="14" type="ORF">US53_C0033G0005</name>
</gene>
<evidence type="ECO:0000256" key="6">
    <source>
        <dbReference type="ARBA" id="ARBA00022840"/>
    </source>
</evidence>
<organism evidence="14 15">
    <name type="scientific">Candidatus Woesebacteria bacterium GW2011_GWA1_37_7</name>
    <dbReference type="NCBI Taxonomy" id="1618545"/>
    <lineage>
        <taxon>Bacteria</taxon>
        <taxon>Candidatus Woeseibacteriota</taxon>
    </lineage>
</organism>
<dbReference type="InterPro" id="IPR000793">
    <property type="entry name" value="ATP_synth_asu_C"/>
</dbReference>
<dbReference type="EMBL" id="LBTI01000033">
    <property type="protein sequence ID" value="KKQ36899.1"/>
    <property type="molecule type" value="Genomic_DNA"/>
</dbReference>
<dbReference type="STRING" id="1618545.US53_C0033G0005"/>
<evidence type="ECO:0000256" key="7">
    <source>
        <dbReference type="ARBA" id="ARBA00023065"/>
    </source>
</evidence>
<feature type="domain" description="ATP synthase alpha subunit C-terminal" evidence="13">
    <location>
        <begin position="352"/>
        <end position="443"/>
    </location>
</feature>
<evidence type="ECO:0000256" key="5">
    <source>
        <dbReference type="ARBA" id="ARBA00022781"/>
    </source>
</evidence>
<keyword evidence="3" id="KW-0813">Transport</keyword>
<proteinExistence type="inferred from homology"/>
<dbReference type="PANTHER" id="PTHR48082:SF2">
    <property type="entry name" value="ATP SYNTHASE SUBUNIT ALPHA, MITOCHONDRIAL"/>
    <property type="match status" value="1"/>
</dbReference>
<dbReference type="InterPro" id="IPR000194">
    <property type="entry name" value="ATPase_F1/V1/A1_a/bsu_nucl-bd"/>
</dbReference>
<name>A0A0G0JJH8_9BACT</name>
<keyword evidence="9" id="KW-0139">CF(1)</keyword>
<dbReference type="PANTHER" id="PTHR48082">
    <property type="entry name" value="ATP SYNTHASE SUBUNIT ALPHA, MITOCHONDRIAL"/>
    <property type="match status" value="1"/>
</dbReference>
<evidence type="ECO:0000259" key="12">
    <source>
        <dbReference type="Pfam" id="PF00006"/>
    </source>
</evidence>
<keyword evidence="5" id="KW-0375">Hydrogen ion transport</keyword>
<comment type="caution">
    <text evidence="14">The sequence shown here is derived from an EMBL/GenBank/DDBJ whole genome shotgun (WGS) entry which is preliminary data.</text>
</comment>
<dbReference type="Pfam" id="PF00306">
    <property type="entry name" value="ATP-synt_ab_C"/>
    <property type="match status" value="1"/>
</dbReference>
<evidence type="ECO:0000256" key="9">
    <source>
        <dbReference type="ARBA" id="ARBA00023196"/>
    </source>
</evidence>
<keyword evidence="7" id="KW-0406">Ion transport</keyword>
<sequence length="485" mass="54154">MTDFDTYLDKIGEIGFVEEVMHSIVFASGLPKARPNEVVIFESGDIGEIISLNKENVEILILTSGNLKVGDKVARTDELLQVSVGDGCLGRAIDPLGRPLDTSKKLTNVFPKPIDTPPHGIIGRKQVEKPLETGVTLIDLVIPLAKGQRQLVIGDRKTGKTEFLLQTLLSQARRGTICIYAVIGQRLLEIKKRQEFIEANGIRDKCVVVATSSFDPAGLIFLTPYTAMTIAEHFRDNGMDVLLILDEMTTHAKFYREISLLAKRFPGRNSYPGDVFYAHARLIERAGNFKRGSISALPVAESILGDISGYIQTNLMSMTDGHIFFDIDLYNEGKRPAVSPFLSVTRVGHQAQTVLERDISRNLSNFLVNYQKMKQFMHFGAEAGETVQKVISLGRKIDILFDQPGENIIELNANILVVTGLWAGIWNQIEDSLMEKQIERVILNYQTDTRYKSEIDLLLAKVQSFSELVNLVRQTPEIITGRFNT</sequence>
<protein>
    <submittedName>
        <fullName evidence="14">ATP synthase subunit alpha</fullName>
    </submittedName>
</protein>
<comment type="similarity">
    <text evidence="2">Belongs to the ATPase alpha/beta chains family.</text>
</comment>
<keyword evidence="6" id="KW-0067">ATP-binding</keyword>
<evidence type="ECO:0000256" key="2">
    <source>
        <dbReference type="ARBA" id="ARBA00008936"/>
    </source>
</evidence>
<reference evidence="14 15" key="1">
    <citation type="journal article" date="2015" name="Nature">
        <title>rRNA introns, odd ribosomes, and small enigmatic genomes across a large radiation of phyla.</title>
        <authorList>
            <person name="Brown C.T."/>
            <person name="Hug L.A."/>
            <person name="Thomas B.C."/>
            <person name="Sharon I."/>
            <person name="Castelle C.J."/>
            <person name="Singh A."/>
            <person name="Wilkins M.J."/>
            <person name="Williams K.H."/>
            <person name="Banfield J.F."/>
        </authorList>
    </citation>
    <scope>NUCLEOTIDE SEQUENCE [LARGE SCALE GENOMIC DNA]</scope>
</reference>
<evidence type="ECO:0000313" key="14">
    <source>
        <dbReference type="EMBL" id="KKQ36899.1"/>
    </source>
</evidence>